<dbReference type="InterPro" id="IPR013546">
    <property type="entry name" value="PII_UdlTrfase/GS_AdlTrfase"/>
</dbReference>
<dbReference type="InterPro" id="IPR043519">
    <property type="entry name" value="NT_sf"/>
</dbReference>
<dbReference type="GO" id="GO:0008882">
    <property type="term" value="F:[glutamate-ammonia-ligase] adenylyltransferase activity"/>
    <property type="evidence" value="ECO:0007669"/>
    <property type="project" value="UniProtKB-EC"/>
</dbReference>
<dbReference type="SUPFAM" id="SSF81301">
    <property type="entry name" value="Nucleotidyltransferase"/>
    <property type="match status" value="2"/>
</dbReference>
<keyword evidence="5" id="KW-0460">Magnesium</keyword>
<dbReference type="InterPro" id="IPR023057">
    <property type="entry name" value="GlnE"/>
</dbReference>
<dbReference type="Gene3D" id="3.30.460.10">
    <property type="entry name" value="Beta Polymerase, domain 2"/>
    <property type="match status" value="2"/>
</dbReference>
<accession>A0A6J4TRL0</accession>
<evidence type="ECO:0000256" key="1">
    <source>
        <dbReference type="ARBA" id="ARBA00022679"/>
    </source>
</evidence>
<feature type="domain" description="PII-uridylyltransferase/Glutamine-synthetase adenylyltransferase" evidence="8">
    <location>
        <begin position="193"/>
        <end position="322"/>
    </location>
</feature>
<evidence type="ECO:0000256" key="2">
    <source>
        <dbReference type="ARBA" id="ARBA00022695"/>
    </source>
</evidence>
<evidence type="ECO:0000259" key="7">
    <source>
        <dbReference type="Pfam" id="PF03710"/>
    </source>
</evidence>
<dbReference type="GO" id="GO:0000820">
    <property type="term" value="P:regulation of glutamine family amino acid metabolic process"/>
    <property type="evidence" value="ECO:0007669"/>
    <property type="project" value="TreeGrafter"/>
</dbReference>
<dbReference type="GO" id="GO:0005829">
    <property type="term" value="C:cytosol"/>
    <property type="evidence" value="ECO:0007669"/>
    <property type="project" value="TreeGrafter"/>
</dbReference>
<dbReference type="InterPro" id="IPR005190">
    <property type="entry name" value="GlnE_rpt_dom"/>
</dbReference>
<evidence type="ECO:0000256" key="5">
    <source>
        <dbReference type="ARBA" id="ARBA00022842"/>
    </source>
</evidence>
<keyword evidence="4" id="KW-0067">ATP-binding</keyword>
<evidence type="ECO:0000256" key="3">
    <source>
        <dbReference type="ARBA" id="ARBA00022741"/>
    </source>
</evidence>
<keyword evidence="3" id="KW-0547">Nucleotide-binding</keyword>
<keyword evidence="6" id="KW-0511">Multifunctional enzyme</keyword>
<dbReference type="Gene3D" id="1.20.120.330">
    <property type="entry name" value="Nucleotidyltransferases domain 2"/>
    <property type="match status" value="2"/>
</dbReference>
<dbReference type="Pfam" id="PF03710">
    <property type="entry name" value="GlnE"/>
    <property type="match status" value="2"/>
</dbReference>
<dbReference type="SUPFAM" id="SSF81593">
    <property type="entry name" value="Nucleotidyltransferase substrate binding subunit/domain"/>
    <property type="match status" value="2"/>
</dbReference>
<evidence type="ECO:0000313" key="9">
    <source>
        <dbReference type="EMBL" id="CAA9529213.1"/>
    </source>
</evidence>
<dbReference type="AlphaFoldDB" id="A0A6J4TRL0"/>
<evidence type="ECO:0000256" key="6">
    <source>
        <dbReference type="ARBA" id="ARBA00023268"/>
    </source>
</evidence>
<dbReference type="Gene3D" id="1.20.120.1510">
    <property type="match status" value="1"/>
</dbReference>
<reference evidence="9" key="1">
    <citation type="submission" date="2020-02" db="EMBL/GenBank/DDBJ databases">
        <authorList>
            <person name="Meier V. D."/>
        </authorList>
    </citation>
    <scope>NUCLEOTIDE SEQUENCE</scope>
    <source>
        <strain evidence="9">AVDCRST_MAG23</strain>
    </source>
</reference>
<feature type="domain" description="PII-uridylyltransferase/Glutamine-synthetase adenylyltransferase" evidence="8">
    <location>
        <begin position="701"/>
        <end position="817"/>
    </location>
</feature>
<name>A0A6J4TRL0_9SPHN</name>
<proteinExistence type="predicted"/>
<keyword evidence="2 9" id="KW-0548">Nucleotidyltransferase</keyword>
<dbReference type="EC" id="2.7.7.42" evidence="9"/>
<keyword evidence="1 9" id="KW-0808">Transferase</keyword>
<feature type="domain" description="Glutamate-ammonia ligase adenylyltransferase repeated" evidence="7">
    <location>
        <begin position="3"/>
        <end position="162"/>
    </location>
</feature>
<dbReference type="PANTHER" id="PTHR30621:SF0">
    <property type="entry name" value="BIFUNCTIONAL GLUTAMINE SYNTHETASE ADENYLYLTRANSFERASE_ADENYLYL-REMOVING ENZYME"/>
    <property type="match status" value="1"/>
</dbReference>
<sequence>MGDLAGLLALETVVATLSDFADNALQRAVKTAILERTPAAEPRGFAVIALGKLGSRELNYSSDIDVLFLYDPATLPLKPREEAMQGAVRIGQRVIELLQKRDGEGYVFRVDLRLRPSPEVTPIALSADAAISYYETSALPWERAAFIRARAAAGDRELGRYFIEAIHPFVWRRSLDFGAIGELQAITGRIRDHYSGGQSFGPGYDLKRGRGGIREIEFFTQMHQLIHGGREPELRPPATLDALAALSAAGRITAADAAHLAEAYRLLRTIEHRLQMVDDRQTHSLPQDPAALDNVARLHGLGDGEALLRLIEPQVERVAAIYGALEGEGGGRLPQAPEALERRLSEAGFVDPVAARQRIEAWRSGKPRSLRTAPAREAFEAMLPALMDAFGAAPDPMRAVNRFDDMVMKLPSGVNFYRLLDARPGLTQLLATILSHAPALAEQLGRRAELLDGLIDSSAFEPTPPVAELIGDFSRAERAGEDYQLLLDRVRRRVNERRFALGAQLVLGRSDPLDVAEGYSRVAEAAINVLADAAVAEFKAVHGRVPGSELLILGLGRLGGEALTYASDLDLVYLFTGTHEAESDGRRPLRATDYFNRLAPRVTAALSVATAAGPLYEVDTRLRPSGKDGLIAITLSSFADYQQNHAWTWEHMALTRGRPVYGSPESKVALEQVIRETLASPRDAAKITGDAAAMRAEMAAHKPVKGPFDIKLGSGGLVDLEFAVHTLQLRHGVGLHPRLEDALADLVAAGLVTKDIDPALRLLTRILVTLRLVSPSSAEPPAASRGLVAKACGFDDWESLLAAHDAARQRVGGLWREVASFQGD</sequence>
<dbReference type="NCBIfam" id="NF008292">
    <property type="entry name" value="PRK11072.1"/>
    <property type="match status" value="1"/>
</dbReference>
<protein>
    <submittedName>
        <fullName evidence="9">Glutamate-ammonia-ligase adenylyltransferase</fullName>
        <ecNumber evidence="9">2.7.7.42</ecNumber>
    </submittedName>
</protein>
<feature type="domain" description="Glutamate-ammonia ligase adenylyltransferase repeated" evidence="7">
    <location>
        <begin position="428"/>
        <end position="671"/>
    </location>
</feature>
<organism evidence="9">
    <name type="scientific">uncultured Sphingosinicella sp</name>
    <dbReference type="NCBI Taxonomy" id="478748"/>
    <lineage>
        <taxon>Bacteria</taxon>
        <taxon>Pseudomonadati</taxon>
        <taxon>Pseudomonadota</taxon>
        <taxon>Alphaproteobacteria</taxon>
        <taxon>Sphingomonadales</taxon>
        <taxon>Sphingosinicellaceae</taxon>
        <taxon>Sphingosinicella</taxon>
        <taxon>environmental samples</taxon>
    </lineage>
</organism>
<dbReference type="EMBL" id="CADCWD010000033">
    <property type="protein sequence ID" value="CAA9529213.1"/>
    <property type="molecule type" value="Genomic_DNA"/>
</dbReference>
<dbReference type="CDD" id="cd05401">
    <property type="entry name" value="NT_GlnE_GlnD_like"/>
    <property type="match status" value="2"/>
</dbReference>
<keyword evidence="9" id="KW-0436">Ligase</keyword>
<dbReference type="Pfam" id="PF08335">
    <property type="entry name" value="GlnD_UR_UTase"/>
    <property type="match status" value="2"/>
</dbReference>
<dbReference type="GO" id="GO:0005524">
    <property type="term" value="F:ATP binding"/>
    <property type="evidence" value="ECO:0007669"/>
    <property type="project" value="UniProtKB-KW"/>
</dbReference>
<dbReference type="PANTHER" id="PTHR30621">
    <property type="entry name" value="GLUTAMINE SYNTHETASE ADENYLYLTRANSFERASE"/>
    <property type="match status" value="1"/>
</dbReference>
<dbReference type="GO" id="GO:0016874">
    <property type="term" value="F:ligase activity"/>
    <property type="evidence" value="ECO:0007669"/>
    <property type="project" value="UniProtKB-KW"/>
</dbReference>
<gene>
    <name evidence="9" type="ORF">AVDCRST_MAG23-910</name>
</gene>
<evidence type="ECO:0000256" key="4">
    <source>
        <dbReference type="ARBA" id="ARBA00022840"/>
    </source>
</evidence>
<evidence type="ECO:0000259" key="8">
    <source>
        <dbReference type="Pfam" id="PF08335"/>
    </source>
</evidence>